<keyword evidence="8" id="KW-1185">Reference proteome</keyword>
<reference evidence="8" key="1">
    <citation type="journal article" date="2019" name="Int. J. Syst. Evol. Microbiol.">
        <title>The Global Catalogue of Microorganisms (GCM) 10K type strain sequencing project: providing services to taxonomists for standard genome sequencing and annotation.</title>
        <authorList>
            <consortium name="The Broad Institute Genomics Platform"/>
            <consortium name="The Broad Institute Genome Sequencing Center for Infectious Disease"/>
            <person name="Wu L."/>
            <person name="Ma J."/>
        </authorList>
    </citation>
    <scope>NUCLEOTIDE SEQUENCE [LARGE SCALE GENOMIC DNA]</scope>
    <source>
        <strain evidence="8">JCM 14304</strain>
    </source>
</reference>
<comment type="caution">
    <text evidence="7">The sequence shown here is derived from an EMBL/GenBank/DDBJ whole genome shotgun (WGS) entry which is preliminary data.</text>
</comment>
<evidence type="ECO:0000256" key="2">
    <source>
        <dbReference type="ARBA" id="ARBA00022481"/>
    </source>
</evidence>
<keyword evidence="4 6" id="KW-1133">Transmembrane helix</keyword>
<evidence type="ECO:0000256" key="5">
    <source>
        <dbReference type="ARBA" id="ARBA00023136"/>
    </source>
</evidence>
<feature type="transmembrane region" description="Helical" evidence="6">
    <location>
        <begin position="12"/>
        <end position="38"/>
    </location>
</feature>
<dbReference type="Gene3D" id="3.30.700.10">
    <property type="entry name" value="Glycoprotein, Type 4 Pilin"/>
    <property type="match status" value="1"/>
</dbReference>
<evidence type="ECO:0000313" key="8">
    <source>
        <dbReference type="Proteomes" id="UP001500190"/>
    </source>
</evidence>
<dbReference type="PRINTS" id="PR00885">
    <property type="entry name" value="BCTERIALGSPH"/>
</dbReference>
<dbReference type="PROSITE" id="PS00409">
    <property type="entry name" value="PROKAR_NTER_METHYL"/>
    <property type="match status" value="1"/>
</dbReference>
<dbReference type="Pfam" id="PF07963">
    <property type="entry name" value="N_methyl"/>
    <property type="match status" value="1"/>
</dbReference>
<evidence type="ECO:0000256" key="6">
    <source>
        <dbReference type="SAM" id="Phobius"/>
    </source>
</evidence>
<keyword evidence="3 6" id="KW-0812">Transmembrane</keyword>
<dbReference type="PANTHER" id="PTHR30093">
    <property type="entry name" value="GENERAL SECRETION PATHWAY PROTEIN G"/>
    <property type="match status" value="1"/>
</dbReference>
<comment type="subcellular location">
    <subcellularLocation>
        <location evidence="1">Membrane</location>
        <topology evidence="1">Single-pass membrane protein</topology>
    </subcellularLocation>
</comment>
<dbReference type="EMBL" id="BAAAND010000006">
    <property type="protein sequence ID" value="GAA1589323.1"/>
    <property type="molecule type" value="Genomic_DNA"/>
</dbReference>
<keyword evidence="2" id="KW-0488">Methylation</keyword>
<organism evidence="7 8">
    <name type="scientific">Kribbella karoonensis</name>
    <dbReference type="NCBI Taxonomy" id="324851"/>
    <lineage>
        <taxon>Bacteria</taxon>
        <taxon>Bacillati</taxon>
        <taxon>Actinomycetota</taxon>
        <taxon>Actinomycetes</taxon>
        <taxon>Propionibacteriales</taxon>
        <taxon>Kribbellaceae</taxon>
        <taxon>Kribbella</taxon>
    </lineage>
</organism>
<evidence type="ECO:0000313" key="7">
    <source>
        <dbReference type="EMBL" id="GAA1589323.1"/>
    </source>
</evidence>
<dbReference type="InterPro" id="IPR045584">
    <property type="entry name" value="Pilin-like"/>
</dbReference>
<accession>A0ABP4PXD2</accession>
<dbReference type="PANTHER" id="PTHR30093:SF44">
    <property type="entry name" value="TYPE II SECRETION SYSTEM CORE PROTEIN G"/>
    <property type="match status" value="1"/>
</dbReference>
<evidence type="ECO:0000256" key="4">
    <source>
        <dbReference type="ARBA" id="ARBA00022989"/>
    </source>
</evidence>
<sequence length="116" mass="11957">MLNRIHAARRNQAGFTLIELLIVIVILGVLSGIVVFAVKGITDRGDAAACKAEVKTIAVAEEAFYAKQTVLPATYSDLPGLVTAGLLRPGTPKYVLSASATDGSLTMVTGAPCNAG</sequence>
<dbReference type="NCBIfam" id="TIGR02532">
    <property type="entry name" value="IV_pilin_GFxxxE"/>
    <property type="match status" value="1"/>
</dbReference>
<dbReference type="InterPro" id="IPR002416">
    <property type="entry name" value="T2SS_protein-GspH"/>
</dbReference>
<dbReference type="Proteomes" id="UP001500190">
    <property type="component" value="Unassembled WGS sequence"/>
</dbReference>
<dbReference type="RefSeq" id="WP_344193334.1">
    <property type="nucleotide sequence ID" value="NZ_BAAAND010000006.1"/>
</dbReference>
<dbReference type="InterPro" id="IPR012902">
    <property type="entry name" value="N_methyl_site"/>
</dbReference>
<keyword evidence="5 6" id="KW-0472">Membrane</keyword>
<name>A0ABP4PXD2_9ACTN</name>
<dbReference type="SUPFAM" id="SSF54523">
    <property type="entry name" value="Pili subunits"/>
    <property type="match status" value="1"/>
</dbReference>
<evidence type="ECO:0000256" key="1">
    <source>
        <dbReference type="ARBA" id="ARBA00004167"/>
    </source>
</evidence>
<proteinExistence type="predicted"/>
<protein>
    <submittedName>
        <fullName evidence="7">Prepilin-type N-terminal cleavage/methylation domain-containing protein</fullName>
    </submittedName>
</protein>
<gene>
    <name evidence="7" type="ORF">GCM10009742_39780</name>
</gene>
<evidence type="ECO:0000256" key="3">
    <source>
        <dbReference type="ARBA" id="ARBA00022692"/>
    </source>
</evidence>